<name>A0A0M3I844_ASCLU</name>
<evidence type="ECO:0000313" key="1">
    <source>
        <dbReference type="Proteomes" id="UP000036681"/>
    </source>
</evidence>
<dbReference type="WBParaSite" id="ALUE_0001346301-mRNA-1">
    <property type="protein sequence ID" value="ALUE_0001346301-mRNA-1"/>
    <property type="gene ID" value="ALUE_0001346301"/>
</dbReference>
<dbReference type="AlphaFoldDB" id="A0A0M3I844"/>
<dbReference type="Proteomes" id="UP000036681">
    <property type="component" value="Unplaced"/>
</dbReference>
<proteinExistence type="predicted"/>
<organism evidence="1 2">
    <name type="scientific">Ascaris lumbricoides</name>
    <name type="common">Giant roundworm</name>
    <dbReference type="NCBI Taxonomy" id="6252"/>
    <lineage>
        <taxon>Eukaryota</taxon>
        <taxon>Metazoa</taxon>
        <taxon>Ecdysozoa</taxon>
        <taxon>Nematoda</taxon>
        <taxon>Chromadorea</taxon>
        <taxon>Rhabditida</taxon>
        <taxon>Spirurina</taxon>
        <taxon>Ascaridomorpha</taxon>
        <taxon>Ascaridoidea</taxon>
        <taxon>Ascarididae</taxon>
        <taxon>Ascaris</taxon>
    </lineage>
</organism>
<evidence type="ECO:0000313" key="2">
    <source>
        <dbReference type="WBParaSite" id="ALUE_0001346301-mRNA-1"/>
    </source>
</evidence>
<keyword evidence="1" id="KW-1185">Reference proteome</keyword>
<sequence length="151" mass="17297">MFYCSLFYNSLQRYSWYLFTELVVASPNRATSLAANPMEVAAILLALIVRNTIANDIEDKVDYSKVVRWERRTLVCRTRNTSNSTHLPADCRLKIGTDETEVSTRCFVEAFEQRSLGGRKSIGLLDNKSFKIASIETLNFYIVISIYHNLI</sequence>
<accession>A0A0M3I844</accession>
<reference evidence="2" key="1">
    <citation type="submission" date="2017-02" db="UniProtKB">
        <authorList>
            <consortium name="WormBaseParasite"/>
        </authorList>
    </citation>
    <scope>IDENTIFICATION</scope>
</reference>
<protein>
    <submittedName>
        <fullName evidence="2">Secreted protein</fullName>
    </submittedName>
</protein>